<evidence type="ECO:0000256" key="1">
    <source>
        <dbReference type="SAM" id="MobiDB-lite"/>
    </source>
</evidence>
<evidence type="ECO:0000313" key="2">
    <source>
        <dbReference type="EMBL" id="KAL0057620.1"/>
    </source>
</evidence>
<feature type="compositionally biased region" description="Basic residues" evidence="1">
    <location>
        <begin position="25"/>
        <end position="37"/>
    </location>
</feature>
<gene>
    <name evidence="2" type="ORF">AAF712_015731</name>
</gene>
<dbReference type="EMBL" id="JBBXMP010000478">
    <property type="protein sequence ID" value="KAL0057620.1"/>
    <property type="molecule type" value="Genomic_DNA"/>
</dbReference>
<protein>
    <submittedName>
        <fullName evidence="2">Uncharacterized protein</fullName>
    </submittedName>
</protein>
<accession>A0ABR2Z8L7</accession>
<feature type="region of interest" description="Disordered" evidence="1">
    <location>
        <begin position="1"/>
        <end position="63"/>
    </location>
</feature>
<proteinExistence type="predicted"/>
<reference evidence="2 3" key="1">
    <citation type="submission" date="2024-05" db="EMBL/GenBank/DDBJ databases">
        <title>A draft genome resource for the thread blight pathogen Marasmius tenuissimus strain MS-2.</title>
        <authorList>
            <person name="Yulfo-Soto G.E."/>
            <person name="Baruah I.K."/>
            <person name="Amoako-Attah I."/>
            <person name="Bukari Y."/>
            <person name="Meinhardt L.W."/>
            <person name="Bailey B.A."/>
            <person name="Cohen S.P."/>
        </authorList>
    </citation>
    <scope>NUCLEOTIDE SEQUENCE [LARGE SCALE GENOMIC DNA]</scope>
    <source>
        <strain evidence="2 3">MS-2</strain>
    </source>
</reference>
<keyword evidence="3" id="KW-1185">Reference proteome</keyword>
<feature type="region of interest" description="Disordered" evidence="1">
    <location>
        <begin position="464"/>
        <end position="503"/>
    </location>
</feature>
<name>A0ABR2Z8L7_9AGAR</name>
<feature type="compositionally biased region" description="Basic and acidic residues" evidence="1">
    <location>
        <begin position="38"/>
        <end position="49"/>
    </location>
</feature>
<organism evidence="2 3">
    <name type="scientific">Marasmius tenuissimus</name>
    <dbReference type="NCBI Taxonomy" id="585030"/>
    <lineage>
        <taxon>Eukaryota</taxon>
        <taxon>Fungi</taxon>
        <taxon>Dikarya</taxon>
        <taxon>Basidiomycota</taxon>
        <taxon>Agaricomycotina</taxon>
        <taxon>Agaricomycetes</taxon>
        <taxon>Agaricomycetidae</taxon>
        <taxon>Agaricales</taxon>
        <taxon>Marasmiineae</taxon>
        <taxon>Marasmiaceae</taxon>
        <taxon>Marasmius</taxon>
    </lineage>
</organism>
<comment type="caution">
    <text evidence="2">The sequence shown here is derived from an EMBL/GenBank/DDBJ whole genome shotgun (WGS) entry which is preliminary data.</text>
</comment>
<feature type="region of interest" description="Disordered" evidence="1">
    <location>
        <begin position="618"/>
        <end position="663"/>
    </location>
</feature>
<feature type="compositionally biased region" description="Basic and acidic residues" evidence="1">
    <location>
        <begin position="645"/>
        <end position="655"/>
    </location>
</feature>
<sequence length="663" mass="75076">MSCRQHQSSGSDGDDEDVVPVAVARSHRQNKKRKGKGKSTEEVDSDLEKGTYPWQSQQGQFNGGPLSAAVEEALDEAKEVYRATITTIANEFGVTKNACYRYNQDITVPMPHKPSAWNAFQHSYSQKPGPAEQIKEIGKSKWVKHAAEVYGTHIAQYECDHPNADTTDSKVLGKIFEQEMDEYWGGIEEFVAHAAMQPSFHCYIENIVRQFNMLSRQVYDNWKVHVQGTVFNTSLDGYRRTYSCMWGASDTWRKIMENDKAAIHQHVCTLESWFEVTEQKERGKDEKTSALWTQLKNLTGGDEYKKALAAIFKHDSILVCGTAIAPNSFIKLAFKHHVQITNWPVGRFSQTKNYDHVYFPGEHFLGDKQDKICSYTSYPKDMLAEMVLPWKQWLQNWAEGTLTEMEQESPGHFVISKWPPDQKGNTLFRAGDSPDFDKQWREVLMPSEIDACLAETERQLAAMPPCPLYEDDGNDGLHTPPRASEQRERVPQAPQDSAVTASRPRPLGPHLVVLIPLHHLAIPVLILLSHLVIHTLISNHLETIIYAHVLHLQILEELQPLSLDTLQCLHGMEAHMHQELLDLPVILLPTPQITTCLCHLGGHQQPFYPYGMVDPQAFRPPGIPEENEDGFDGGSGNEVSRVMKRKGDDHGDGKDGKHHKNRQ</sequence>
<evidence type="ECO:0000313" key="3">
    <source>
        <dbReference type="Proteomes" id="UP001437256"/>
    </source>
</evidence>
<dbReference type="Proteomes" id="UP001437256">
    <property type="component" value="Unassembled WGS sequence"/>
</dbReference>